<name>A0A9X6Q417_BACTU</name>
<accession>A0A9X6Q417</accession>
<evidence type="ECO:0000313" key="2">
    <source>
        <dbReference type="Proteomes" id="UP000194551"/>
    </source>
</evidence>
<dbReference type="AlphaFoldDB" id="A0A9X6Q417"/>
<organism evidence="1 2">
    <name type="scientific">Bacillus thuringiensis</name>
    <dbReference type="NCBI Taxonomy" id="1428"/>
    <lineage>
        <taxon>Bacteria</taxon>
        <taxon>Bacillati</taxon>
        <taxon>Bacillota</taxon>
        <taxon>Bacilli</taxon>
        <taxon>Bacillales</taxon>
        <taxon>Bacillaceae</taxon>
        <taxon>Bacillus</taxon>
        <taxon>Bacillus cereus group</taxon>
    </lineage>
</organism>
<proteinExistence type="predicted"/>
<dbReference type="EMBL" id="NFEM01000054">
    <property type="protein sequence ID" value="OUA04688.1"/>
    <property type="molecule type" value="Genomic_DNA"/>
</dbReference>
<dbReference type="Proteomes" id="UP000194551">
    <property type="component" value="Unassembled WGS sequence"/>
</dbReference>
<reference evidence="1 2" key="1">
    <citation type="submission" date="2016-10" db="EMBL/GenBank/DDBJ databases">
        <title>Comparative genomics of Bacillus thuringiensis reveals a path to pathogens against multiple invertebrate hosts.</title>
        <authorList>
            <person name="Zheng J."/>
            <person name="Gao Q."/>
            <person name="Liu H."/>
            <person name="Peng D."/>
            <person name="Ruan L."/>
            <person name="Sun M."/>
        </authorList>
    </citation>
    <scope>NUCLEOTIDE SEQUENCE [LARGE SCALE GENOMIC DNA]</scope>
    <source>
        <strain evidence="1">HD5</strain>
    </source>
</reference>
<protein>
    <submittedName>
        <fullName evidence="1">Uncharacterized protein</fullName>
    </submittedName>
</protein>
<gene>
    <name evidence="1" type="ORF">BK774_10190</name>
</gene>
<sequence>MLLAQHWLFPHLSYVDFVLQMISPSFSPPFCKFRNICQKTIKYSNFDYIKTNFVKTCPLREFLKRGNTR</sequence>
<evidence type="ECO:0000313" key="1">
    <source>
        <dbReference type="EMBL" id="OUA04688.1"/>
    </source>
</evidence>
<comment type="caution">
    <text evidence="1">The sequence shown here is derived from an EMBL/GenBank/DDBJ whole genome shotgun (WGS) entry which is preliminary data.</text>
</comment>